<evidence type="ECO:0000256" key="4">
    <source>
        <dbReference type="ARBA" id="ARBA00022741"/>
    </source>
</evidence>
<evidence type="ECO:0000259" key="7">
    <source>
        <dbReference type="Pfam" id="PF13193"/>
    </source>
</evidence>
<dbReference type="GO" id="GO:0005524">
    <property type="term" value="F:ATP binding"/>
    <property type="evidence" value="ECO:0007669"/>
    <property type="project" value="UniProtKB-KW"/>
</dbReference>
<feature type="domain" description="AMP-dependent synthetase/ligase" evidence="6">
    <location>
        <begin position="9"/>
        <end position="365"/>
    </location>
</feature>
<dbReference type="Pfam" id="PF00501">
    <property type="entry name" value="AMP-binding"/>
    <property type="match status" value="1"/>
</dbReference>
<dbReference type="InterPro" id="IPR045851">
    <property type="entry name" value="AMP-bd_C_sf"/>
</dbReference>
<evidence type="ECO:0000313" key="8">
    <source>
        <dbReference type="EMBL" id="KEF39193.1"/>
    </source>
</evidence>
<name>A0A072NQN6_SCHAZ</name>
<dbReference type="InterPro" id="IPR000873">
    <property type="entry name" value="AMP-dep_synth/lig_dom"/>
</dbReference>
<feature type="domain" description="AMP-binding enzyme C-terminal" evidence="7">
    <location>
        <begin position="415"/>
        <end position="490"/>
    </location>
</feature>
<accession>A0A072NQN6</accession>
<dbReference type="OrthoDB" id="9757771at2"/>
<keyword evidence="2" id="KW-0474">Menaquinone biosynthesis</keyword>
<proteinExistence type="inferred from homology"/>
<dbReference type="SUPFAM" id="SSF56801">
    <property type="entry name" value="Acetyl-CoA synthetase-like"/>
    <property type="match status" value="1"/>
</dbReference>
<dbReference type="PANTHER" id="PTHR43201">
    <property type="entry name" value="ACYL-COA SYNTHETASE"/>
    <property type="match status" value="1"/>
</dbReference>
<comment type="similarity">
    <text evidence="1">Belongs to the ATP-dependent AMP-binding enzyme family.</text>
</comment>
<dbReference type="Proteomes" id="UP000027936">
    <property type="component" value="Unassembled WGS sequence"/>
</dbReference>
<evidence type="ECO:0000256" key="2">
    <source>
        <dbReference type="ARBA" id="ARBA00022428"/>
    </source>
</evidence>
<dbReference type="PROSITE" id="PS00455">
    <property type="entry name" value="AMP_BINDING"/>
    <property type="match status" value="1"/>
</dbReference>
<sequence length="507" mass="56707">MEGIHYWIEKRAQIAPNKLALIGENDRVTYKQMSENINVIAQCLQERLLLKKGDRLGLLLPNGIEYVMILFAAAKIGSIIVPLNTRLTATELAFQMNDSQTTAFIIGKEFEDLGKNIIDRTKITSVMLLDAGVKSLQELVQTTQREEASLPEVDGSLPFIICYTSGTTGRPKGAVLTQENMFWNALNNQLSLDITSNDVTLTLLPLFHIGGIGLFSLPVLFMGGTVVIPSKFDTSRVLKLIEQYRITLIMGVPTIYDSIRKDPNFNHTDLTSVRWFYSGGAPCPLELISFFTDKGLPFGQGFGMTETSPTVFLQTKDHYLESKGSIGKAAMFTEIRVVDPSGKDVAPDEVGELWIKGPNVFKEYWNLPKETAASFKDGWFLTGDLVKKDQDGFVYIAGRKKEMIISGGENIYPLEIEQAIAKLKQVHETAVIGVPDDRWGEIPIAIIALHEGSTLTKKEIQEYCRQYLAKYKVPKDVYFVNALPKNATGKIDKALIKKQYTRSWHHD</sequence>
<dbReference type="NCBIfam" id="NF004837">
    <property type="entry name" value="PRK06187.1"/>
    <property type="match status" value="1"/>
</dbReference>
<dbReference type="PATRIC" id="fig|1348973.3.peg.1544"/>
<dbReference type="Gene3D" id="3.30.300.30">
    <property type="match status" value="1"/>
</dbReference>
<dbReference type="NCBIfam" id="TIGR01923">
    <property type="entry name" value="menE"/>
    <property type="match status" value="1"/>
</dbReference>
<dbReference type="EC" id="6.2.1.-" evidence="8"/>
<keyword evidence="3 8" id="KW-0436">Ligase</keyword>
<dbReference type="CDD" id="cd17631">
    <property type="entry name" value="FACL_FadD13-like"/>
    <property type="match status" value="1"/>
</dbReference>
<dbReference type="GO" id="GO:0031956">
    <property type="term" value="F:medium-chain fatty acid-CoA ligase activity"/>
    <property type="evidence" value="ECO:0007669"/>
    <property type="project" value="TreeGrafter"/>
</dbReference>
<dbReference type="FunFam" id="3.30.300.30:FF:000008">
    <property type="entry name" value="2,3-dihydroxybenzoate-AMP ligase"/>
    <property type="match status" value="1"/>
</dbReference>
<dbReference type="InterPro" id="IPR042099">
    <property type="entry name" value="ANL_N_sf"/>
</dbReference>
<dbReference type="Gene3D" id="3.40.50.12780">
    <property type="entry name" value="N-terminal domain of ligase-like"/>
    <property type="match status" value="1"/>
</dbReference>
<dbReference type="EMBL" id="JJRY01000004">
    <property type="protein sequence ID" value="KEF39193.1"/>
    <property type="molecule type" value="Genomic_DNA"/>
</dbReference>
<protein>
    <submittedName>
        <fullName evidence="8">O-succinylbenzoate-CoA ligase</fullName>
        <ecNumber evidence="8">6.2.1.-</ecNumber>
    </submittedName>
</protein>
<dbReference type="InterPro" id="IPR020845">
    <property type="entry name" value="AMP-binding_CS"/>
</dbReference>
<evidence type="ECO:0000259" key="6">
    <source>
        <dbReference type="Pfam" id="PF00501"/>
    </source>
</evidence>
<evidence type="ECO:0000256" key="5">
    <source>
        <dbReference type="ARBA" id="ARBA00022840"/>
    </source>
</evidence>
<keyword evidence="5" id="KW-0067">ATP-binding</keyword>
<keyword evidence="4" id="KW-0547">Nucleotide-binding</keyword>
<dbReference type="GO" id="GO:0009234">
    <property type="term" value="P:menaquinone biosynthetic process"/>
    <property type="evidence" value="ECO:0007669"/>
    <property type="project" value="UniProtKB-KW"/>
</dbReference>
<gene>
    <name evidence="8" type="ORF">M670_01584</name>
</gene>
<dbReference type="GO" id="GO:0008756">
    <property type="term" value="F:o-succinylbenzoate-CoA ligase activity"/>
    <property type="evidence" value="ECO:0007669"/>
    <property type="project" value="InterPro"/>
</dbReference>
<evidence type="ECO:0000256" key="1">
    <source>
        <dbReference type="ARBA" id="ARBA00006432"/>
    </source>
</evidence>
<dbReference type="InterPro" id="IPR010192">
    <property type="entry name" value="MenE"/>
</dbReference>
<comment type="caution">
    <text evidence="8">The sequence shown here is derived from an EMBL/GenBank/DDBJ whole genome shotgun (WGS) entry which is preliminary data.</text>
</comment>
<evidence type="ECO:0000256" key="3">
    <source>
        <dbReference type="ARBA" id="ARBA00022598"/>
    </source>
</evidence>
<evidence type="ECO:0000313" key="9">
    <source>
        <dbReference type="Proteomes" id="UP000027936"/>
    </source>
</evidence>
<dbReference type="RefSeq" id="WP_035194649.1">
    <property type="nucleotide sequence ID" value="NZ_JJRY01000004.1"/>
</dbReference>
<reference evidence="8 9" key="1">
    <citation type="submission" date="2014-04" db="EMBL/GenBank/DDBJ databases">
        <title>Draft genome sequence of Bacillus azotoformans MEV2011, a (co-) denitrifying strain unable to grow in the presence of oxygen.</title>
        <authorList>
            <person name="Nielsen M."/>
            <person name="Schreiber L."/>
            <person name="Finster K."/>
            <person name="Schramm A."/>
        </authorList>
    </citation>
    <scope>NUCLEOTIDE SEQUENCE [LARGE SCALE GENOMIC DNA]</scope>
    <source>
        <strain evidence="8 9">MEV2011</strain>
    </source>
</reference>
<dbReference type="GO" id="GO:0006631">
    <property type="term" value="P:fatty acid metabolic process"/>
    <property type="evidence" value="ECO:0007669"/>
    <property type="project" value="TreeGrafter"/>
</dbReference>
<organism evidence="8 9">
    <name type="scientific">Schinkia azotoformans MEV2011</name>
    <dbReference type="NCBI Taxonomy" id="1348973"/>
    <lineage>
        <taxon>Bacteria</taxon>
        <taxon>Bacillati</taxon>
        <taxon>Bacillota</taxon>
        <taxon>Bacilli</taxon>
        <taxon>Bacillales</taxon>
        <taxon>Bacillaceae</taxon>
        <taxon>Calidifontibacillus/Schinkia group</taxon>
        <taxon>Schinkia</taxon>
    </lineage>
</organism>
<dbReference type="Pfam" id="PF13193">
    <property type="entry name" value="AMP-binding_C"/>
    <property type="match status" value="1"/>
</dbReference>
<dbReference type="PANTHER" id="PTHR43201:SF5">
    <property type="entry name" value="MEDIUM-CHAIN ACYL-COA LIGASE ACSF2, MITOCHONDRIAL"/>
    <property type="match status" value="1"/>
</dbReference>
<dbReference type="AlphaFoldDB" id="A0A072NQN6"/>
<dbReference type="InterPro" id="IPR025110">
    <property type="entry name" value="AMP-bd_C"/>
</dbReference>